<evidence type="ECO:0000313" key="5">
    <source>
        <dbReference type="Proteomes" id="UP001610706"/>
    </source>
</evidence>
<dbReference type="CDD" id="cd12797">
    <property type="entry name" value="M23_peptidase"/>
    <property type="match status" value="1"/>
</dbReference>
<reference evidence="4 5" key="1">
    <citation type="submission" date="2024-08" db="EMBL/GenBank/DDBJ databases">
        <title>Oceanimonas smirnovii Genome sequencing and assembly.</title>
        <authorList>
            <person name="Tang B."/>
        </authorList>
    </citation>
    <scope>NUCLEOTIDE SEQUENCE [LARGE SCALE GENOMIC DNA]</scope>
    <source>
        <strain evidence="4 5">OS2020-119</strain>
    </source>
</reference>
<dbReference type="SUPFAM" id="SSF51261">
    <property type="entry name" value="Duplicated hybrid motif"/>
    <property type="match status" value="1"/>
</dbReference>
<dbReference type="Gene3D" id="2.70.70.10">
    <property type="entry name" value="Glucose Permease (Domain IIA)"/>
    <property type="match status" value="1"/>
</dbReference>
<evidence type="ECO:0000259" key="3">
    <source>
        <dbReference type="Pfam" id="PF13511"/>
    </source>
</evidence>
<dbReference type="RefSeq" id="WP_395545239.1">
    <property type="nucleotide sequence ID" value="NZ_CP166302.1"/>
</dbReference>
<proteinExistence type="predicted"/>
<dbReference type="Proteomes" id="UP001610706">
    <property type="component" value="Unassembled WGS sequence"/>
</dbReference>
<sequence>MRGLLAIVLVLAGVAPAHATIYQYRDAAGVVHYTDNRLKATISQRWHQDAINKDGILVRVVKQNDGHHFYALNRLASQARFNLRFVKRQNVSIPKAMEQPLILPARQETFIGRLTPDSSGSWSYDYGFAYSSHYEKNKVNQGHKVQKIAGSTIVSPRVNAWKQHYNQPRQGVLNLSGAVNISPPVAGAFRISQGFNGDFSHNKRSNRYALDIALPVGTPLLATADGVVVAAMDHHVGGGLEARYRGKSNHLRLRHPDGTMTLYAHLNTGSLKVKKGDRVRAGQVVAASGHTGYSSGPHLHLAVQVNNKGRMESIPFTLNGRLPDAGNTLLARGSEGSNE</sequence>
<feature type="domain" description="DUF4124" evidence="3">
    <location>
        <begin position="9"/>
        <end position="37"/>
    </location>
</feature>
<dbReference type="InterPro" id="IPR050570">
    <property type="entry name" value="Cell_wall_metabolism_enzyme"/>
</dbReference>
<dbReference type="EMBL" id="JBGFTR010000008">
    <property type="protein sequence ID" value="MFH7565094.1"/>
    <property type="molecule type" value="Genomic_DNA"/>
</dbReference>
<dbReference type="InterPro" id="IPR025392">
    <property type="entry name" value="DUF4124"/>
</dbReference>
<evidence type="ECO:0000259" key="2">
    <source>
        <dbReference type="Pfam" id="PF01551"/>
    </source>
</evidence>
<dbReference type="InterPro" id="IPR016047">
    <property type="entry name" value="M23ase_b-sheet_dom"/>
</dbReference>
<protein>
    <submittedName>
        <fullName evidence="4">Peptidoglycan DD-metalloendopeptidase family protein</fullName>
    </submittedName>
</protein>
<feature type="domain" description="M23ase beta-sheet core" evidence="2">
    <location>
        <begin position="208"/>
        <end position="308"/>
    </location>
</feature>
<dbReference type="Pfam" id="PF13511">
    <property type="entry name" value="DUF4124"/>
    <property type="match status" value="1"/>
</dbReference>
<gene>
    <name evidence="4" type="ORF">AB9R89_07125</name>
</gene>
<feature type="signal peptide" evidence="1">
    <location>
        <begin position="1"/>
        <end position="19"/>
    </location>
</feature>
<keyword evidence="1" id="KW-0732">Signal</keyword>
<organism evidence="4 5">
    <name type="scientific">Oceanimonas smirnovii</name>
    <dbReference type="NCBI Taxonomy" id="264574"/>
    <lineage>
        <taxon>Bacteria</taxon>
        <taxon>Pseudomonadati</taxon>
        <taxon>Pseudomonadota</taxon>
        <taxon>Gammaproteobacteria</taxon>
        <taxon>Aeromonadales</taxon>
        <taxon>Aeromonadaceae</taxon>
        <taxon>Oceanimonas</taxon>
    </lineage>
</organism>
<dbReference type="PANTHER" id="PTHR21666:SF294">
    <property type="entry name" value="PEPTIDASE M23"/>
    <property type="match status" value="1"/>
</dbReference>
<accession>A0ABW7P0X2</accession>
<dbReference type="InterPro" id="IPR011055">
    <property type="entry name" value="Dup_hybrid_motif"/>
</dbReference>
<keyword evidence="5" id="KW-1185">Reference proteome</keyword>
<feature type="chain" id="PRO_5045301688" evidence="1">
    <location>
        <begin position="20"/>
        <end position="339"/>
    </location>
</feature>
<evidence type="ECO:0000256" key="1">
    <source>
        <dbReference type="SAM" id="SignalP"/>
    </source>
</evidence>
<name>A0ABW7P0X2_9GAMM</name>
<evidence type="ECO:0000313" key="4">
    <source>
        <dbReference type="EMBL" id="MFH7565094.1"/>
    </source>
</evidence>
<dbReference type="Pfam" id="PF01551">
    <property type="entry name" value="Peptidase_M23"/>
    <property type="match status" value="1"/>
</dbReference>
<dbReference type="PANTHER" id="PTHR21666">
    <property type="entry name" value="PEPTIDASE-RELATED"/>
    <property type="match status" value="1"/>
</dbReference>
<comment type="caution">
    <text evidence="4">The sequence shown here is derived from an EMBL/GenBank/DDBJ whole genome shotgun (WGS) entry which is preliminary data.</text>
</comment>